<keyword evidence="8 9" id="KW-0472">Membrane</keyword>
<evidence type="ECO:0000256" key="8">
    <source>
        <dbReference type="ARBA" id="ARBA00023136"/>
    </source>
</evidence>
<comment type="function">
    <text evidence="1">Subunit of the oligosaccharyl transferase (OST) complex that catalyzes the initial transfer of a defined glycan (Glc(3)Man(9)GlcNAc(2) in eukaryotes) from the lipid carrier dolichol-pyrophosphate to an asparagine residue within an Asn-X-Ser/Thr consensus motif in nascent polypeptide chains, the first step in protein N-glycosylation. N-glycosylation occurs cotranslationally and the complex associates with the Sec61 complex at the channel-forming translocon complex that mediates protein translocation across the endoplasmic reticulum (ER). All subunits are required for a maximal enzyme activity.</text>
</comment>
<evidence type="ECO:0000256" key="1">
    <source>
        <dbReference type="ARBA" id="ARBA00002791"/>
    </source>
</evidence>
<evidence type="ECO:0000313" key="11">
    <source>
        <dbReference type="Proteomes" id="UP000594261"/>
    </source>
</evidence>
<evidence type="ECO:0000256" key="6">
    <source>
        <dbReference type="ARBA" id="ARBA00022824"/>
    </source>
</evidence>
<comment type="similarity">
    <text evidence="3">Belongs to the OST3/OST6 family.</text>
</comment>
<dbReference type="EnsemblPlants" id="QL10p045362:mrna">
    <property type="protein sequence ID" value="QL10p045362:mrna:CDS:1"/>
    <property type="gene ID" value="QL10p045362"/>
</dbReference>
<protein>
    <submittedName>
        <fullName evidence="10">Uncharacterized protein</fullName>
    </submittedName>
</protein>
<feature type="transmembrane region" description="Helical" evidence="9">
    <location>
        <begin position="39"/>
        <end position="57"/>
    </location>
</feature>
<organism evidence="10 11">
    <name type="scientific">Quercus lobata</name>
    <name type="common">Valley oak</name>
    <dbReference type="NCBI Taxonomy" id="97700"/>
    <lineage>
        <taxon>Eukaryota</taxon>
        <taxon>Viridiplantae</taxon>
        <taxon>Streptophyta</taxon>
        <taxon>Embryophyta</taxon>
        <taxon>Tracheophyta</taxon>
        <taxon>Spermatophyta</taxon>
        <taxon>Magnoliopsida</taxon>
        <taxon>eudicotyledons</taxon>
        <taxon>Gunneridae</taxon>
        <taxon>Pentapetalae</taxon>
        <taxon>rosids</taxon>
        <taxon>fabids</taxon>
        <taxon>Fagales</taxon>
        <taxon>Fagaceae</taxon>
        <taxon>Quercus</taxon>
    </lineage>
</organism>
<evidence type="ECO:0000256" key="9">
    <source>
        <dbReference type="SAM" id="Phobius"/>
    </source>
</evidence>
<reference evidence="10" key="2">
    <citation type="submission" date="2021-01" db="UniProtKB">
        <authorList>
            <consortium name="EnsemblPlants"/>
        </authorList>
    </citation>
    <scope>IDENTIFICATION</scope>
</reference>
<evidence type="ECO:0000256" key="7">
    <source>
        <dbReference type="ARBA" id="ARBA00022989"/>
    </source>
</evidence>
<accession>A0A7N2MQQ3</accession>
<evidence type="ECO:0000256" key="5">
    <source>
        <dbReference type="ARBA" id="ARBA00022729"/>
    </source>
</evidence>
<evidence type="ECO:0000256" key="4">
    <source>
        <dbReference type="ARBA" id="ARBA00022692"/>
    </source>
</evidence>
<evidence type="ECO:0000256" key="3">
    <source>
        <dbReference type="ARBA" id="ARBA00009561"/>
    </source>
</evidence>
<keyword evidence="4 9" id="KW-0812">Transmembrane</keyword>
<comment type="subcellular location">
    <subcellularLocation>
        <location evidence="2">Endoplasmic reticulum membrane</location>
        <topology evidence="2">Multi-pass membrane protein</topology>
    </subcellularLocation>
</comment>
<dbReference type="PANTHER" id="PTHR12692">
    <property type="entry name" value="DOLICHYL-DIPHOSPHOOLIGOSACCHARIDE--PROTEIN GLYCOSYLTRANSFERASE-RELATED"/>
    <property type="match status" value="1"/>
</dbReference>
<sequence>MDQGDFLRLAESMVDFVQAKTKLNVGLIHWPPFLSTKQLGFIMVATLVWIPFAIKKIVKGETLLHDPKLWLAGSVFVYFFGFLFGSGFRERDGGFWVRLGLLGSGLSLRL</sequence>
<dbReference type="AlphaFoldDB" id="A0A7N2MQQ3"/>
<evidence type="ECO:0000256" key="2">
    <source>
        <dbReference type="ARBA" id="ARBA00004477"/>
    </source>
</evidence>
<dbReference type="Proteomes" id="UP000594261">
    <property type="component" value="Chromosome 10"/>
</dbReference>
<evidence type="ECO:0000313" key="10">
    <source>
        <dbReference type="EnsemblPlants" id="QL10p045362:mrna:CDS:1"/>
    </source>
</evidence>
<dbReference type="PANTHER" id="PTHR12692:SF0">
    <property type="entry name" value="GH11935P"/>
    <property type="match status" value="1"/>
</dbReference>
<feature type="transmembrane region" description="Helical" evidence="9">
    <location>
        <begin position="69"/>
        <end position="88"/>
    </location>
</feature>
<dbReference type="EMBL" id="LRBV02000010">
    <property type="status" value="NOT_ANNOTATED_CDS"/>
    <property type="molecule type" value="Genomic_DNA"/>
</dbReference>
<proteinExistence type="inferred from homology"/>
<keyword evidence="5" id="KW-0732">Signal</keyword>
<dbReference type="InParanoid" id="A0A7N2MQQ3"/>
<dbReference type="InterPro" id="IPR021149">
    <property type="entry name" value="OligosaccharylTrfase_OST3/OST6"/>
</dbReference>
<keyword evidence="7 9" id="KW-1133">Transmembrane helix</keyword>
<keyword evidence="6" id="KW-0256">Endoplasmic reticulum</keyword>
<reference evidence="10 11" key="1">
    <citation type="journal article" date="2016" name="G3 (Bethesda)">
        <title>First Draft Assembly and Annotation of the Genome of a California Endemic Oak Quercus lobata Nee (Fagaceae).</title>
        <authorList>
            <person name="Sork V.L."/>
            <person name="Fitz-Gibbon S.T."/>
            <person name="Puiu D."/>
            <person name="Crepeau M."/>
            <person name="Gugger P.F."/>
            <person name="Sherman R."/>
            <person name="Stevens K."/>
            <person name="Langley C.H."/>
            <person name="Pellegrini M."/>
            <person name="Salzberg S.L."/>
        </authorList>
    </citation>
    <scope>NUCLEOTIDE SEQUENCE [LARGE SCALE GENOMIC DNA]</scope>
    <source>
        <strain evidence="10 11">cv. SW786</strain>
    </source>
</reference>
<name>A0A7N2MQQ3_QUELO</name>
<dbReference type="Gramene" id="QL10p045362:mrna">
    <property type="protein sequence ID" value="QL10p045362:mrna:CDS:1"/>
    <property type="gene ID" value="QL10p045362"/>
</dbReference>
<dbReference type="GO" id="GO:0008250">
    <property type="term" value="C:oligosaccharyltransferase complex"/>
    <property type="evidence" value="ECO:0007669"/>
    <property type="project" value="TreeGrafter"/>
</dbReference>
<dbReference type="GO" id="GO:0018279">
    <property type="term" value="P:protein N-linked glycosylation via asparagine"/>
    <property type="evidence" value="ECO:0007669"/>
    <property type="project" value="TreeGrafter"/>
</dbReference>
<dbReference type="Pfam" id="PF04756">
    <property type="entry name" value="OST3_OST6"/>
    <property type="match status" value="1"/>
</dbReference>
<keyword evidence="11" id="KW-1185">Reference proteome</keyword>